<comment type="caution">
    <text evidence="3">The sequence shown here is derived from an EMBL/GenBank/DDBJ whole genome shotgun (WGS) entry which is preliminary data.</text>
</comment>
<gene>
    <name evidence="3" type="ORF">HNY73_013555</name>
</gene>
<feature type="chain" id="PRO_5035825976" evidence="2">
    <location>
        <begin position="22"/>
        <end position="363"/>
    </location>
</feature>
<reference evidence="3" key="1">
    <citation type="journal article" date="2020" name="bioRxiv">
        <title>Chromosome-level reference genome of the European wasp spider Argiope bruennichi: a resource for studies on range expansion and evolutionary adaptation.</title>
        <authorList>
            <person name="Sheffer M.M."/>
            <person name="Hoppe A."/>
            <person name="Krehenwinkel H."/>
            <person name="Uhl G."/>
            <person name="Kuss A.W."/>
            <person name="Jensen L."/>
            <person name="Jensen C."/>
            <person name="Gillespie R.G."/>
            <person name="Hoff K.J."/>
            <person name="Prost S."/>
        </authorList>
    </citation>
    <scope>NUCLEOTIDE SEQUENCE</scope>
</reference>
<proteinExistence type="predicted"/>
<sequence>MKTVIALLLALLATFLSEGEAGDLTAEASQQKIYEIIDSHENHKYGDHGGHEYEEGEIAQKQASRKRYGYLPVNAESKVPVYYDDAPKYGLASKENLYRENVAAYAPKVSPAHLADAPHQVIASPISHSHYAIVDPITKNHQYVIFKGPKPHYESPQAFHPKSSYILEEKPHYVVSDHNIVTKPIVPHFHPPLKDYSHHSDRHLLDKSHHTSGHGHYDDNSAHGGSEHKSHKKHEISGHKSHSASGGHRDEHDHHHNRAHYERDRGYHYEKAYAYDRIRADHDIGSSKGAHSDYKSHHDQEGYKNLGSHGAHGKSYFKKHGEHGEYGHQHNSALYKGGHHAGGQGYHDHGLKYLSPHHHAYGK</sequence>
<evidence type="ECO:0000313" key="4">
    <source>
        <dbReference type="Proteomes" id="UP000807504"/>
    </source>
</evidence>
<feature type="region of interest" description="Disordered" evidence="1">
    <location>
        <begin position="205"/>
        <end position="265"/>
    </location>
</feature>
<accession>A0A8T0EZA2</accession>
<organism evidence="3 4">
    <name type="scientific">Argiope bruennichi</name>
    <name type="common">Wasp spider</name>
    <name type="synonym">Aranea bruennichi</name>
    <dbReference type="NCBI Taxonomy" id="94029"/>
    <lineage>
        <taxon>Eukaryota</taxon>
        <taxon>Metazoa</taxon>
        <taxon>Ecdysozoa</taxon>
        <taxon>Arthropoda</taxon>
        <taxon>Chelicerata</taxon>
        <taxon>Arachnida</taxon>
        <taxon>Araneae</taxon>
        <taxon>Araneomorphae</taxon>
        <taxon>Entelegynae</taxon>
        <taxon>Araneoidea</taxon>
        <taxon>Araneidae</taxon>
        <taxon>Argiope</taxon>
    </lineage>
</organism>
<reference evidence="3" key="2">
    <citation type="submission" date="2020-06" db="EMBL/GenBank/DDBJ databases">
        <authorList>
            <person name="Sheffer M."/>
        </authorList>
    </citation>
    <scope>NUCLEOTIDE SEQUENCE</scope>
</reference>
<evidence type="ECO:0000256" key="2">
    <source>
        <dbReference type="SAM" id="SignalP"/>
    </source>
</evidence>
<feature type="region of interest" description="Disordered" evidence="1">
    <location>
        <begin position="338"/>
        <end position="363"/>
    </location>
</feature>
<name>A0A8T0EZA2_ARGBR</name>
<feature type="compositionally biased region" description="Basic and acidic residues" evidence="1">
    <location>
        <begin position="247"/>
        <end position="265"/>
    </location>
</feature>
<feature type="signal peptide" evidence="2">
    <location>
        <begin position="1"/>
        <end position="21"/>
    </location>
</feature>
<keyword evidence="4" id="KW-1185">Reference proteome</keyword>
<dbReference type="AlphaFoldDB" id="A0A8T0EZA2"/>
<feature type="compositionally biased region" description="Basic residues" evidence="1">
    <location>
        <begin position="229"/>
        <end position="242"/>
    </location>
</feature>
<protein>
    <submittedName>
        <fullName evidence="3">Uncharacterized protein</fullName>
    </submittedName>
</protein>
<evidence type="ECO:0000256" key="1">
    <source>
        <dbReference type="SAM" id="MobiDB-lite"/>
    </source>
</evidence>
<dbReference type="Proteomes" id="UP000807504">
    <property type="component" value="Unassembled WGS sequence"/>
</dbReference>
<dbReference type="EMBL" id="JABXBU010001863">
    <property type="protein sequence ID" value="KAF8783390.1"/>
    <property type="molecule type" value="Genomic_DNA"/>
</dbReference>
<evidence type="ECO:0000313" key="3">
    <source>
        <dbReference type="EMBL" id="KAF8783390.1"/>
    </source>
</evidence>
<feature type="compositionally biased region" description="Basic and acidic residues" evidence="1">
    <location>
        <begin position="205"/>
        <end position="228"/>
    </location>
</feature>
<keyword evidence="2" id="KW-0732">Signal</keyword>